<sequence>MEISEILSLGLDALSTTIAASDTISKLAPRRKCNIHIANSSKCYVLQNPEGRCVDPPPPRLPSSSSGSAAFAKTPCTGRGFSGVCTYELLDDSTQKATEHMAIFFKVRYDLNLNSNEYAVGVFDINRERKSSLFEELSRSGGTTFTKSQANGSSLTHTSQNVTIKATMSNNYDSVVKVHLSDK</sequence>
<keyword evidence="4" id="KW-1053">Target membrane</keyword>
<dbReference type="SUPFAM" id="SSF63724">
    <property type="entry name" value="Cytolysin/lectin"/>
    <property type="match status" value="1"/>
</dbReference>
<dbReference type="AlphaFoldDB" id="A0A3Q2ZGN3"/>
<keyword evidence="5" id="KW-0166">Nematocyst</keyword>
<dbReference type="GO" id="GO:0044218">
    <property type="term" value="C:other organism cell membrane"/>
    <property type="evidence" value="ECO:0007669"/>
    <property type="project" value="UniProtKB-KW"/>
</dbReference>
<evidence type="ECO:0000256" key="1">
    <source>
        <dbReference type="ARBA" id="ARBA00004175"/>
    </source>
</evidence>
<evidence type="ECO:0000256" key="2">
    <source>
        <dbReference type="ARBA" id="ARBA00004532"/>
    </source>
</evidence>
<dbReference type="Ensembl" id="ENSKMAT00000002849.1">
    <property type="protein sequence ID" value="ENSKMAP00000002793.1"/>
    <property type="gene ID" value="ENSKMAG00000002137.1"/>
</dbReference>
<protein>
    <submittedName>
        <fullName evidence="6">Uncharacterized protein</fullName>
    </submittedName>
</protein>
<evidence type="ECO:0000256" key="4">
    <source>
        <dbReference type="ARBA" id="ARBA00023298"/>
    </source>
</evidence>
<comment type="subcellular location">
    <subcellularLocation>
        <location evidence="2">Nematocyst</location>
    </subcellularLocation>
    <subcellularLocation>
        <location evidence="1">Target cell membrane</location>
    </subcellularLocation>
</comment>
<evidence type="ECO:0000313" key="7">
    <source>
        <dbReference type="Proteomes" id="UP000264800"/>
    </source>
</evidence>
<evidence type="ECO:0000256" key="3">
    <source>
        <dbReference type="ARBA" id="ARBA00022537"/>
    </source>
</evidence>
<dbReference type="OMA" id="CNIHIAN"/>
<accession>A0A3Q2ZGN3</accession>
<evidence type="ECO:0000313" key="6">
    <source>
        <dbReference type="Ensembl" id="ENSKMAP00000002793.1"/>
    </source>
</evidence>
<dbReference type="PANTHER" id="PTHR40388">
    <property type="entry name" value="BRYOPORIN"/>
    <property type="match status" value="1"/>
</dbReference>
<evidence type="ECO:0000256" key="5">
    <source>
        <dbReference type="ARBA" id="ARBA00023331"/>
    </source>
</evidence>
<dbReference type="InterPro" id="IPR015926">
    <property type="entry name" value="Cytolysin/lectin"/>
</dbReference>
<keyword evidence="4" id="KW-0472">Membrane</keyword>
<keyword evidence="7" id="KW-1185">Reference proteome</keyword>
<dbReference type="Gene3D" id="2.60.270.20">
    <property type="entry name" value="Cytolysin/lectin"/>
    <property type="match status" value="1"/>
</dbReference>
<dbReference type="InterPro" id="IPR050677">
    <property type="entry name" value="Actinoporin_PFT"/>
</dbReference>
<keyword evidence="3" id="KW-1052">Target cell membrane</keyword>
<reference evidence="6" key="1">
    <citation type="submission" date="2025-08" db="UniProtKB">
        <authorList>
            <consortium name="Ensembl"/>
        </authorList>
    </citation>
    <scope>IDENTIFICATION</scope>
</reference>
<organism evidence="6 7">
    <name type="scientific">Kryptolebias marmoratus</name>
    <name type="common">Mangrove killifish</name>
    <name type="synonym">Rivulus marmoratus</name>
    <dbReference type="NCBI Taxonomy" id="37003"/>
    <lineage>
        <taxon>Eukaryota</taxon>
        <taxon>Metazoa</taxon>
        <taxon>Chordata</taxon>
        <taxon>Craniata</taxon>
        <taxon>Vertebrata</taxon>
        <taxon>Euteleostomi</taxon>
        <taxon>Actinopterygii</taxon>
        <taxon>Neopterygii</taxon>
        <taxon>Teleostei</taxon>
        <taxon>Neoteleostei</taxon>
        <taxon>Acanthomorphata</taxon>
        <taxon>Ovalentaria</taxon>
        <taxon>Atherinomorphae</taxon>
        <taxon>Cyprinodontiformes</taxon>
        <taxon>Rivulidae</taxon>
        <taxon>Kryptolebias</taxon>
    </lineage>
</organism>
<dbReference type="Proteomes" id="UP000264800">
    <property type="component" value="Unplaced"/>
</dbReference>
<reference evidence="6" key="2">
    <citation type="submission" date="2025-09" db="UniProtKB">
        <authorList>
            <consortium name="Ensembl"/>
        </authorList>
    </citation>
    <scope>IDENTIFICATION</scope>
</reference>
<proteinExistence type="predicted"/>
<name>A0A3Q2ZGN3_KRYMA</name>
<dbReference type="GO" id="GO:0042151">
    <property type="term" value="C:nematocyst"/>
    <property type="evidence" value="ECO:0007669"/>
    <property type="project" value="UniProtKB-SubCell"/>
</dbReference>
<dbReference type="GeneTree" id="ENSGT00940000164286"/>
<dbReference type="PANTHER" id="PTHR40388:SF2">
    <property type="entry name" value="ACTINOPORIN-LIKE PROTEIN"/>
    <property type="match status" value="1"/>
</dbReference>